<dbReference type="HAMAP" id="MF_03102">
    <property type="entry name" value="Mdm10"/>
    <property type="match status" value="1"/>
</dbReference>
<comment type="caution">
    <text evidence="7">The sequence shown here is derived from an EMBL/GenBank/DDBJ whole genome shotgun (WGS) entry which is preliminary data.</text>
</comment>
<comment type="subcellular location">
    <subcellularLocation>
        <location evidence="6">Mitochondrion outer membrane</location>
        <topology evidence="6">Multi-pass membrane protein</topology>
    </subcellularLocation>
    <text evidence="6">The ERMES/MDM complex localizes to a few discrete foci (around 10 per single cell), that represent mitochondria-endoplasmic reticulum junctions. These foci are often found next to mtDNA nucleoids.</text>
</comment>
<reference evidence="7" key="1">
    <citation type="submission" date="2013-11" db="EMBL/GenBank/DDBJ databases">
        <title>Genome sequence of the fusiform rust pathogen reveals effectors for host alternation and coevolution with pine.</title>
        <authorList>
            <consortium name="DOE Joint Genome Institute"/>
            <person name="Smith K."/>
            <person name="Pendleton A."/>
            <person name="Kubisiak T."/>
            <person name="Anderson C."/>
            <person name="Salamov A."/>
            <person name="Aerts A."/>
            <person name="Riley R."/>
            <person name="Clum A."/>
            <person name="Lindquist E."/>
            <person name="Ence D."/>
            <person name="Campbell M."/>
            <person name="Kronenberg Z."/>
            <person name="Feau N."/>
            <person name="Dhillon B."/>
            <person name="Hamelin R."/>
            <person name="Burleigh J."/>
            <person name="Smith J."/>
            <person name="Yandell M."/>
            <person name="Nelson C."/>
            <person name="Grigoriev I."/>
            <person name="Davis J."/>
        </authorList>
    </citation>
    <scope>NUCLEOTIDE SEQUENCE</scope>
    <source>
        <strain evidence="7">G11</strain>
    </source>
</reference>
<dbReference type="GO" id="GO:1990456">
    <property type="term" value="P:mitochondrion-endoplasmic reticulum membrane tethering"/>
    <property type="evidence" value="ECO:0007669"/>
    <property type="project" value="UniProtKB-UniRule"/>
</dbReference>
<evidence type="ECO:0000256" key="4">
    <source>
        <dbReference type="ARBA" id="ARBA00023128"/>
    </source>
</evidence>
<evidence type="ECO:0000256" key="5">
    <source>
        <dbReference type="ARBA" id="ARBA00023136"/>
    </source>
</evidence>
<gene>
    <name evidence="6" type="primary">MDM10</name>
    <name evidence="7" type="ORF">CROQUDRAFT_661542</name>
</gene>
<dbReference type="EMBL" id="MU167325">
    <property type="protein sequence ID" value="KAG0143218.1"/>
    <property type="molecule type" value="Genomic_DNA"/>
</dbReference>
<comment type="domain">
    <text evidence="6">Lacks alpha-helical transmembrane segments, suggesting that it resides in the membrane via beta-sheet conformations similar to those predicted for other outer membrane proteins and porin.</text>
</comment>
<evidence type="ECO:0000256" key="1">
    <source>
        <dbReference type="ARBA" id="ARBA00022452"/>
    </source>
</evidence>
<keyword evidence="2 6" id="KW-0812">Transmembrane</keyword>
<organism evidence="7 8">
    <name type="scientific">Cronartium quercuum f. sp. fusiforme G11</name>
    <dbReference type="NCBI Taxonomy" id="708437"/>
    <lineage>
        <taxon>Eukaryota</taxon>
        <taxon>Fungi</taxon>
        <taxon>Dikarya</taxon>
        <taxon>Basidiomycota</taxon>
        <taxon>Pucciniomycotina</taxon>
        <taxon>Pucciniomycetes</taxon>
        <taxon>Pucciniales</taxon>
        <taxon>Coleosporiaceae</taxon>
        <taxon>Cronartium</taxon>
    </lineage>
</organism>
<keyword evidence="3 6" id="KW-1000">Mitochondrion outer membrane</keyword>
<evidence type="ECO:0000256" key="6">
    <source>
        <dbReference type="HAMAP-Rule" id="MF_03102"/>
    </source>
</evidence>
<keyword evidence="4 6" id="KW-0496">Mitochondrion</keyword>
<dbReference type="OrthoDB" id="2103793at2759"/>
<sequence>MYPFTSQLLRAHYKATGWDQDNEYSQLTQPTRALLDFDFVPGLHFSTGKSLPVVQFANSASLSVLSPLSVITAYNTPDHPHHSPTLTGSISYLTSGLQSFTVIPSKLASLTTVVDRFSVPVPPCGEHAPALRGGRGSAATYDVGKDYLIYGRLHLPTCRLDGLYTKRLSPSLQAMATLVSIPVSTPFSPTPPVAISGPDTSQPVPTNAVSPFWNLMLGLSHDTGRWSQQYTYSTEDGLFGARVLHNFSLSKRNYSSFPNPDCEKQVNEHNDIRKPLIDEEEAMDNVLKGRFSAGAEMYFSPRGKSAGVSTGIRFCTIPDPPGAPITQQPTVITATLNPIMGQISSAYGTKIGPNLALATRFDFNAFSFESNITFGGEWCQRSFIRSKTLSTSLANVDLDHSSGAMPMSLSTSTSQRGPVVKDMSGLSLSFWKAVKGDDEVLSIMKAKFSPVTGFAVMWEGKWRECLIGLGLTSEFMVTNLQPVIKGVFLELQYNTTST</sequence>
<dbReference type="GO" id="GO:0032865">
    <property type="term" value="C:ERMES complex"/>
    <property type="evidence" value="ECO:0007669"/>
    <property type="project" value="UniProtKB-UniRule"/>
</dbReference>
<proteinExistence type="inferred from homology"/>
<comment type="function">
    <text evidence="6">Component of the ERMES/MDM complex, which serves as a molecular tether to connect the endoplasmic reticulum and mitochondria. Components of this complex are involved in the control of mitochondrial shape and protein biogenesis and may function in phospholipid exchange. MDM10 is involved in the late assembly steps of the general translocase of the mitochondrial outer membrane (TOM complex). Functions in the TOM40-specific route of the assembly of outer membrane beta-barrel proteins, including the association of TOM40 with the receptor TOM22 and small TOM proteins. Can associate with the SAM(core) complex as well as the MDM12-MMM1 complex, both involved in late steps of the major beta-barrel assembly pathway, that is responsible for biogenesis of all outer membrane beta-barrel proteins. May act as a switch that shuttles between both complexes and channels precursor proteins into the TOM40-specific pathway. Plays a role in mitochondrial morphology and in the inheritance of mitochondria.</text>
</comment>
<evidence type="ECO:0000313" key="8">
    <source>
        <dbReference type="Proteomes" id="UP000886653"/>
    </source>
</evidence>
<comment type="subunit">
    <text evidence="6">Component of the ER-mitochondria encounter structure (ERMES) or MDM complex, composed of MMM1, MDM10, MDM12 and MDM34. Associates with the mitochondrial outer membrane sorting assembly machinery SAM(core) complex.</text>
</comment>
<evidence type="ECO:0000256" key="3">
    <source>
        <dbReference type="ARBA" id="ARBA00022787"/>
    </source>
</evidence>
<keyword evidence="8" id="KW-1185">Reference proteome</keyword>
<dbReference type="AlphaFoldDB" id="A0A9P6NC68"/>
<keyword evidence="1 6" id="KW-1134">Transmembrane beta strand</keyword>
<dbReference type="InterPro" id="IPR027539">
    <property type="entry name" value="Mdm10"/>
</dbReference>
<comment type="similarity">
    <text evidence="6">Belongs to the MDM10 family.</text>
</comment>
<evidence type="ECO:0000313" key="7">
    <source>
        <dbReference type="EMBL" id="KAG0143218.1"/>
    </source>
</evidence>
<keyword evidence="5 6" id="KW-0472">Membrane</keyword>
<name>A0A9P6NC68_9BASI</name>
<accession>A0A9P6NC68</accession>
<dbReference type="GO" id="GO:0001401">
    <property type="term" value="C:SAM complex"/>
    <property type="evidence" value="ECO:0007669"/>
    <property type="project" value="TreeGrafter"/>
</dbReference>
<dbReference type="GO" id="GO:0045040">
    <property type="term" value="P:protein insertion into mitochondrial outer membrane"/>
    <property type="evidence" value="ECO:0007669"/>
    <property type="project" value="UniProtKB-UniRule"/>
</dbReference>
<dbReference type="GO" id="GO:0051654">
    <property type="term" value="P:establishment of mitochondrion localization"/>
    <property type="evidence" value="ECO:0007669"/>
    <property type="project" value="TreeGrafter"/>
</dbReference>
<dbReference type="PANTHER" id="PTHR28035">
    <property type="entry name" value="MITOCHONDRIAL DISTRIBUTION AND MORPHOLOGY PROTEIN 10"/>
    <property type="match status" value="1"/>
</dbReference>
<evidence type="ECO:0000256" key="2">
    <source>
        <dbReference type="ARBA" id="ARBA00022692"/>
    </source>
</evidence>
<protein>
    <recommendedName>
        <fullName evidence="6">Mitochondrial distribution and morphology protein 10</fullName>
    </recommendedName>
    <alternativeName>
        <fullName evidence="6">Mitochondrial inheritance component MDM10</fullName>
    </alternativeName>
</protein>
<dbReference type="GO" id="GO:0070096">
    <property type="term" value="P:mitochondrial outer membrane translocase complex assembly"/>
    <property type="evidence" value="ECO:0007669"/>
    <property type="project" value="UniProtKB-UniRule"/>
</dbReference>
<dbReference type="PANTHER" id="PTHR28035:SF1">
    <property type="entry name" value="MITOCHONDRIAL DISTRIBUTION AND MORPHOLOGY PROTEIN 10"/>
    <property type="match status" value="1"/>
</dbReference>
<dbReference type="GO" id="GO:0015914">
    <property type="term" value="P:phospholipid transport"/>
    <property type="evidence" value="ECO:0007669"/>
    <property type="project" value="TreeGrafter"/>
</dbReference>
<dbReference type="Proteomes" id="UP000886653">
    <property type="component" value="Unassembled WGS sequence"/>
</dbReference>
<dbReference type="Pfam" id="PF12519">
    <property type="entry name" value="MDM10"/>
    <property type="match status" value="1"/>
</dbReference>